<evidence type="ECO:0000313" key="3">
    <source>
        <dbReference type="EMBL" id="JAA53975.1"/>
    </source>
</evidence>
<evidence type="ECO:0000256" key="2">
    <source>
        <dbReference type="SAM" id="SignalP"/>
    </source>
</evidence>
<reference evidence="3" key="1">
    <citation type="submission" date="2012-11" db="EMBL/GenBank/DDBJ databases">
        <authorList>
            <person name="Lucero-Rivera Y.E."/>
            <person name="Tovar-Ramirez D."/>
        </authorList>
    </citation>
    <scope>NUCLEOTIDE SEQUENCE</scope>
    <source>
        <tissue evidence="3">Salivary gland</tissue>
    </source>
</reference>
<evidence type="ECO:0000256" key="1">
    <source>
        <dbReference type="SAM" id="MobiDB-lite"/>
    </source>
</evidence>
<feature type="chain" id="PRO_5003980330" evidence="2">
    <location>
        <begin position="22"/>
        <end position="243"/>
    </location>
</feature>
<dbReference type="AlphaFoldDB" id="L7LQL0"/>
<dbReference type="EMBL" id="GACK01011059">
    <property type="protein sequence ID" value="JAA53975.1"/>
    <property type="molecule type" value="mRNA"/>
</dbReference>
<accession>L7LQL0</accession>
<organism evidence="3">
    <name type="scientific">Rhipicephalus pulchellus</name>
    <name type="common">Yellow backed tick</name>
    <name type="synonym">Dermacentor pulchellus</name>
    <dbReference type="NCBI Taxonomy" id="72859"/>
    <lineage>
        <taxon>Eukaryota</taxon>
        <taxon>Metazoa</taxon>
        <taxon>Ecdysozoa</taxon>
        <taxon>Arthropoda</taxon>
        <taxon>Chelicerata</taxon>
        <taxon>Arachnida</taxon>
        <taxon>Acari</taxon>
        <taxon>Parasitiformes</taxon>
        <taxon>Ixodida</taxon>
        <taxon>Ixodoidea</taxon>
        <taxon>Ixodidae</taxon>
        <taxon>Rhipicephalinae</taxon>
        <taxon>Rhipicephalus</taxon>
        <taxon>Rhipicephalus</taxon>
    </lineage>
</organism>
<protein>
    <submittedName>
        <fullName evidence="3">Putative group i salivary lipocalin</fullName>
    </submittedName>
</protein>
<reference evidence="3" key="2">
    <citation type="journal article" date="2015" name="J. Proteomics">
        <title>Sexual differences in the sialomes of the zebra tick, Rhipicephalus pulchellus.</title>
        <authorList>
            <person name="Tan A.W."/>
            <person name="Francischetti I.M."/>
            <person name="Slovak M."/>
            <person name="Kini R.M."/>
            <person name="Ribeiro J.M."/>
        </authorList>
    </citation>
    <scope>NUCLEOTIDE SEQUENCE</scope>
    <source>
        <tissue evidence="3">Salivary gland</tissue>
    </source>
</reference>
<proteinExistence type="evidence at transcript level"/>
<sequence>MHLPVLFCVLHLTISLSTVKGNDTDYDYYDTPSETSTTPPKDGNRLTTKKRRNERIKKEEYTDIIQFLNTTEKIWVYYSTERTANICKVDDIGYVYEIGACMTRYYMSSGSIHHNTDAAEFSYHWSAESTRNPYNELMIPRKDVKNTYETLVHQSANNECGVFYVNFHADITDPTAWFELRMRNSSLEKGPDNKCLKTFMDYSHGQKITFNYTSQCQCIFSSQALGGKEPQTPSCDATSSEVN</sequence>
<name>L7LQL0_RHIPC</name>
<keyword evidence="2" id="KW-0732">Signal</keyword>
<feature type="signal peptide" evidence="2">
    <location>
        <begin position="1"/>
        <end position="21"/>
    </location>
</feature>
<feature type="region of interest" description="Disordered" evidence="1">
    <location>
        <begin position="30"/>
        <end position="50"/>
    </location>
</feature>